<feature type="binding site" evidence="7">
    <location>
        <position position="334"/>
    </location>
    <ligand>
        <name>ATP</name>
        <dbReference type="ChEBI" id="CHEBI:30616"/>
    </ligand>
</feature>
<keyword evidence="12" id="KW-1185">Reference proteome</keyword>
<proteinExistence type="inferred from homology"/>
<feature type="binding site" evidence="7">
    <location>
        <position position="98"/>
    </location>
    <ligand>
        <name>glycerol</name>
        <dbReference type="ChEBI" id="CHEBI:17754"/>
    </ligand>
</feature>
<keyword evidence="3 7" id="KW-0547">Nucleotide-binding</keyword>
<feature type="binding site" evidence="7">
    <location>
        <position position="281"/>
    </location>
    <ligand>
        <name>ATP</name>
        <dbReference type="ChEBI" id="CHEBI:30616"/>
    </ligand>
</feature>
<evidence type="ECO:0000256" key="8">
    <source>
        <dbReference type="RuleBase" id="RU003733"/>
    </source>
</evidence>
<feature type="binding site" evidence="7">
    <location>
        <position position="260"/>
    </location>
    <ligand>
        <name>glycerol</name>
        <dbReference type="ChEBI" id="CHEBI:17754"/>
    </ligand>
</feature>
<comment type="caution">
    <text evidence="11">The sequence shown here is derived from an EMBL/GenBank/DDBJ whole genome shotgun (WGS) entry which is preliminary data.</text>
</comment>
<sequence>MTQNQPQSQSQGPSQGQPQFVLALDQGTSSSRAILFDHAGNVVRVAQREFRQYYPHPGHVEHDPYEIWQSQLAVAHEVLNDAGVSASQVRAIGITNQRETTVLWDRQTGEPIGRALVWQDRRTAPMCEALQAEGHGDLFRDRTGLIIDAYFSGTKLRWMLDNTEGARERAARGELAFGTVDSWLIWQLTDGQRHVTDVSNASRTMLFNIHTFQWDDALLGLLDIPRSLLPEVVPSSGEVARTALRLFGAEIPIAGIAGDQQAATYGQACLAPGMAKNTYGTGCFLLMNTGSQPVSSHNRLLTTIGWQLGGTAPAASRTQYCLEGGVFMGGATIQWLRDGLQIINSAPEVEPLARQCDDTDGVVLVPAFAGLGAPHWDPFARGTLVGLTRGTGRPHIARAALESIALQSVDVLDAMQKDAGISLAELRVDGGASRSDLLMQMQADLLGTVVVRPRVTETTALGAAYLAGLATGFWSGEDEIASQWQVEHRFEPNLSADARAYRLWRWHRAVDRARDWAREDGAPPHPAH</sequence>
<organism evidence="11 12">
    <name type="scientific">Cupriavidus basilensis</name>
    <dbReference type="NCBI Taxonomy" id="68895"/>
    <lineage>
        <taxon>Bacteria</taxon>
        <taxon>Pseudomonadati</taxon>
        <taxon>Pseudomonadota</taxon>
        <taxon>Betaproteobacteria</taxon>
        <taxon>Burkholderiales</taxon>
        <taxon>Burkholderiaceae</taxon>
        <taxon>Cupriavidus</taxon>
    </lineage>
</organism>
<evidence type="ECO:0000256" key="1">
    <source>
        <dbReference type="ARBA" id="ARBA00009156"/>
    </source>
</evidence>
<comment type="activity regulation">
    <text evidence="7">Inhibited by fructose 1,6-bisphosphate (FBP).</text>
</comment>
<keyword evidence="6 7" id="KW-0067">ATP-binding</keyword>
<feature type="binding site" evidence="7">
    <location>
        <position position="330"/>
    </location>
    <ligand>
        <name>ADP</name>
        <dbReference type="ChEBI" id="CHEBI:456216"/>
    </ligand>
</feature>
<dbReference type="PANTHER" id="PTHR10196:SF69">
    <property type="entry name" value="GLYCEROL KINASE"/>
    <property type="match status" value="1"/>
</dbReference>
<feature type="binding site" evidence="7">
    <location>
        <position position="32"/>
    </location>
    <ligand>
        <name>ADP</name>
        <dbReference type="ChEBI" id="CHEBI:456216"/>
    </ligand>
</feature>
<feature type="binding site" evidence="7">
    <location>
        <position position="330"/>
    </location>
    <ligand>
        <name>ATP</name>
        <dbReference type="ChEBI" id="CHEBI:30616"/>
    </ligand>
</feature>
<keyword evidence="2 7" id="KW-0808">Transferase</keyword>
<dbReference type="InterPro" id="IPR043129">
    <property type="entry name" value="ATPase_NBD"/>
</dbReference>
<dbReference type="PANTHER" id="PTHR10196">
    <property type="entry name" value="SUGAR KINASE"/>
    <property type="match status" value="1"/>
</dbReference>
<keyword evidence="4 7" id="KW-0418">Kinase</keyword>
<dbReference type="SUPFAM" id="SSF53067">
    <property type="entry name" value="Actin-like ATPase domain"/>
    <property type="match status" value="2"/>
</dbReference>
<feature type="binding site" evidence="7">
    <location>
        <position position="28"/>
    </location>
    <ligand>
        <name>ATP</name>
        <dbReference type="ChEBI" id="CHEBI:30616"/>
    </ligand>
</feature>
<feature type="binding site" evidence="7">
    <location>
        <position position="281"/>
    </location>
    <ligand>
        <name>ADP</name>
        <dbReference type="ChEBI" id="CHEBI:456216"/>
    </ligand>
</feature>
<feature type="binding site" evidence="7">
    <location>
        <position position="30"/>
    </location>
    <ligand>
        <name>ATP</name>
        <dbReference type="ChEBI" id="CHEBI:30616"/>
    </ligand>
</feature>
<feature type="binding site" evidence="7">
    <location>
        <position position="150"/>
    </location>
    <ligand>
        <name>glycerol</name>
        <dbReference type="ChEBI" id="CHEBI:17754"/>
    </ligand>
</feature>
<feature type="binding site" evidence="7">
    <location>
        <position position="98"/>
    </location>
    <ligand>
        <name>sn-glycerol 3-phosphate</name>
        <dbReference type="ChEBI" id="CHEBI:57597"/>
    </ligand>
</feature>
<evidence type="ECO:0000256" key="2">
    <source>
        <dbReference type="ARBA" id="ARBA00022679"/>
    </source>
</evidence>
<dbReference type="NCBIfam" id="NF000756">
    <property type="entry name" value="PRK00047.1"/>
    <property type="match status" value="1"/>
</dbReference>
<feature type="binding site" evidence="7">
    <location>
        <position position="431"/>
    </location>
    <ligand>
        <name>ADP</name>
        <dbReference type="ChEBI" id="CHEBI:456216"/>
    </ligand>
</feature>
<evidence type="ECO:0000256" key="3">
    <source>
        <dbReference type="ARBA" id="ARBA00022741"/>
    </source>
</evidence>
<feature type="binding site" evidence="7">
    <location>
        <position position="150"/>
    </location>
    <ligand>
        <name>sn-glycerol 3-phosphate</name>
        <dbReference type="ChEBI" id="CHEBI:57597"/>
    </ligand>
</feature>
<dbReference type="CDD" id="cd07786">
    <property type="entry name" value="FGGY_EcGK_like"/>
    <property type="match status" value="1"/>
</dbReference>
<comment type="function">
    <text evidence="7">Key enzyme in the regulation of glycerol uptake and metabolism. Catalyzes the phosphorylation of glycerol to yield sn-glycerol 3-phosphate.</text>
</comment>
<dbReference type="Pfam" id="PF00370">
    <property type="entry name" value="FGGY_N"/>
    <property type="match status" value="1"/>
</dbReference>
<evidence type="ECO:0000313" key="11">
    <source>
        <dbReference type="EMBL" id="MDF3836332.1"/>
    </source>
</evidence>
<dbReference type="GO" id="GO:0004370">
    <property type="term" value="F:glycerol kinase activity"/>
    <property type="evidence" value="ECO:0007669"/>
    <property type="project" value="UniProtKB-EC"/>
</dbReference>
<dbReference type="Pfam" id="PF02782">
    <property type="entry name" value="FGGY_C"/>
    <property type="match status" value="1"/>
</dbReference>
<feature type="binding site" evidence="7">
    <location>
        <position position="431"/>
    </location>
    <ligand>
        <name>ATP</name>
        <dbReference type="ChEBI" id="CHEBI:30616"/>
    </ligand>
</feature>
<name>A0ABT6AUN0_9BURK</name>
<feature type="binding site" evidence="7">
    <location>
        <position position="28"/>
    </location>
    <ligand>
        <name>sn-glycerol 3-phosphate</name>
        <dbReference type="ChEBI" id="CHEBI:57597"/>
    </ligand>
</feature>
<dbReference type="PIRSF" id="PIRSF000538">
    <property type="entry name" value="GlpK"/>
    <property type="match status" value="1"/>
</dbReference>
<dbReference type="InterPro" id="IPR000577">
    <property type="entry name" value="Carb_kinase_FGGY"/>
</dbReference>
<dbReference type="RefSeq" id="WP_276266839.1">
    <property type="nucleotide sequence ID" value="NZ_JARJLM010000430.1"/>
</dbReference>
<dbReference type="InterPro" id="IPR018484">
    <property type="entry name" value="FGGY_N"/>
</dbReference>
<feature type="binding site" evidence="7">
    <location>
        <position position="29"/>
    </location>
    <ligand>
        <name>ATP</name>
        <dbReference type="ChEBI" id="CHEBI:30616"/>
    </ligand>
</feature>
<feature type="binding site" evidence="7">
    <location>
        <position position="259"/>
    </location>
    <ligand>
        <name>glycerol</name>
        <dbReference type="ChEBI" id="CHEBI:17754"/>
    </ligand>
</feature>
<feature type="binding site" evidence="7">
    <location>
        <position position="259"/>
    </location>
    <ligand>
        <name>sn-glycerol 3-phosphate</name>
        <dbReference type="ChEBI" id="CHEBI:57597"/>
    </ligand>
</feature>
<feature type="binding site" evidence="7">
    <location>
        <position position="99"/>
    </location>
    <ligand>
        <name>sn-glycerol 3-phosphate</name>
        <dbReference type="ChEBI" id="CHEBI:57597"/>
    </ligand>
</feature>
<reference evidence="11 12" key="1">
    <citation type="submission" date="2023-03" db="EMBL/GenBank/DDBJ databases">
        <title>Draft assemblies of triclosan tolerant bacteria isolated from returned activated sludge.</title>
        <authorList>
            <person name="Van Hamelsveld S."/>
        </authorList>
    </citation>
    <scope>NUCLEOTIDE SEQUENCE [LARGE SCALE GENOMIC DNA]</scope>
    <source>
        <strain evidence="11 12">GW210010_S58</strain>
    </source>
</reference>
<dbReference type="InterPro" id="IPR018485">
    <property type="entry name" value="FGGY_C"/>
</dbReference>
<gene>
    <name evidence="7 11" type="primary">glpK</name>
    <name evidence="11" type="ORF">P3W85_25770</name>
</gene>
<dbReference type="PROSITE" id="PS00445">
    <property type="entry name" value="FGGY_KINASES_2"/>
    <property type="match status" value="1"/>
</dbReference>
<dbReference type="InterPro" id="IPR018483">
    <property type="entry name" value="Carb_kinase_FGGY_CS"/>
</dbReference>
<comment type="pathway">
    <text evidence="7">Polyol metabolism; glycerol degradation via glycerol kinase pathway; sn-glycerol 3-phosphate from glycerol: step 1/1.</text>
</comment>
<dbReference type="Gene3D" id="3.30.420.40">
    <property type="match status" value="2"/>
</dbReference>
<evidence type="ECO:0000256" key="5">
    <source>
        <dbReference type="ARBA" id="ARBA00022798"/>
    </source>
</evidence>
<dbReference type="EC" id="2.7.1.30" evidence="7"/>
<evidence type="ECO:0000256" key="7">
    <source>
        <dbReference type="HAMAP-Rule" id="MF_00186"/>
    </source>
</evidence>
<dbReference type="Proteomes" id="UP001216674">
    <property type="component" value="Unassembled WGS sequence"/>
</dbReference>
<evidence type="ECO:0000313" key="12">
    <source>
        <dbReference type="Proteomes" id="UP001216674"/>
    </source>
</evidence>
<dbReference type="PROSITE" id="PS00933">
    <property type="entry name" value="FGGY_KINASES_1"/>
    <property type="match status" value="1"/>
</dbReference>
<feature type="domain" description="Carbohydrate kinase FGGY C-terminal" evidence="10">
    <location>
        <begin position="276"/>
        <end position="470"/>
    </location>
</feature>
<evidence type="ECO:0000256" key="6">
    <source>
        <dbReference type="ARBA" id="ARBA00022840"/>
    </source>
</evidence>
<evidence type="ECO:0000256" key="4">
    <source>
        <dbReference type="ARBA" id="ARBA00022777"/>
    </source>
</evidence>
<feature type="binding site" evidence="7">
    <location>
        <position position="99"/>
    </location>
    <ligand>
        <name>glycerol</name>
        <dbReference type="ChEBI" id="CHEBI:17754"/>
    </ligand>
</feature>
<dbReference type="HAMAP" id="MF_00186">
    <property type="entry name" value="Glycerol_kin"/>
    <property type="match status" value="1"/>
</dbReference>
<evidence type="ECO:0000259" key="9">
    <source>
        <dbReference type="Pfam" id="PF00370"/>
    </source>
</evidence>
<comment type="catalytic activity">
    <reaction evidence="7">
        <text>glycerol + ATP = sn-glycerol 3-phosphate + ADP + H(+)</text>
        <dbReference type="Rhea" id="RHEA:21644"/>
        <dbReference type="ChEBI" id="CHEBI:15378"/>
        <dbReference type="ChEBI" id="CHEBI:17754"/>
        <dbReference type="ChEBI" id="CHEBI:30616"/>
        <dbReference type="ChEBI" id="CHEBI:57597"/>
        <dbReference type="ChEBI" id="CHEBI:456216"/>
        <dbReference type="EC" id="2.7.1.30"/>
    </reaction>
</comment>
<dbReference type="InterPro" id="IPR005999">
    <property type="entry name" value="Glycerol_kin"/>
</dbReference>
<comment type="caution">
    <text evidence="7">Lacks conserved residue(s) required for the propagation of feature annotation.</text>
</comment>
<accession>A0ABT6AUN0</accession>
<comment type="similarity">
    <text evidence="1 7 8">Belongs to the FGGY kinase family.</text>
</comment>
<keyword evidence="5 7" id="KW-0319">Glycerol metabolism</keyword>
<dbReference type="EMBL" id="JARJLM010000430">
    <property type="protein sequence ID" value="MDF3836332.1"/>
    <property type="molecule type" value="Genomic_DNA"/>
</dbReference>
<feature type="binding site" evidence="7">
    <location>
        <position position="28"/>
    </location>
    <ligand>
        <name>ADP</name>
        <dbReference type="ChEBI" id="CHEBI:456216"/>
    </ligand>
</feature>
<evidence type="ECO:0000259" key="10">
    <source>
        <dbReference type="Pfam" id="PF02782"/>
    </source>
</evidence>
<dbReference type="NCBIfam" id="TIGR01311">
    <property type="entry name" value="glycerol_kin"/>
    <property type="match status" value="1"/>
</dbReference>
<protein>
    <recommendedName>
        <fullName evidence="7">Glycerol kinase</fullName>
        <ecNumber evidence="7">2.7.1.30</ecNumber>
    </recommendedName>
    <alternativeName>
        <fullName evidence="7">ATP:glycerol 3-phosphotransferase</fullName>
    </alternativeName>
    <alternativeName>
        <fullName evidence="7">Glycerokinase</fullName>
        <shortName evidence="7">GK</shortName>
    </alternativeName>
</protein>
<feature type="domain" description="Carbohydrate kinase FGGY N-terminal" evidence="9">
    <location>
        <begin position="21"/>
        <end position="266"/>
    </location>
</feature>